<accession>K9TF83</accession>
<sequence length="44" mass="5378">MEQLYQEVATIAFHFHWSLDEILLLEHGERRRWIATIAQLKRMP</sequence>
<dbReference type="EMBL" id="CP003607">
    <property type="protein sequence ID" value="AFY80766.1"/>
    <property type="molecule type" value="Genomic_DNA"/>
</dbReference>
<reference evidence="2 3" key="1">
    <citation type="submission" date="2012-06" db="EMBL/GenBank/DDBJ databases">
        <title>Finished chromosome of genome of Oscillatoria acuminata PCC 6304.</title>
        <authorList>
            <consortium name="US DOE Joint Genome Institute"/>
            <person name="Gugger M."/>
            <person name="Coursin T."/>
            <person name="Rippka R."/>
            <person name="Tandeau De Marsac N."/>
            <person name="Huntemann M."/>
            <person name="Wei C.-L."/>
            <person name="Han J."/>
            <person name="Detter J.C."/>
            <person name="Han C."/>
            <person name="Tapia R."/>
            <person name="Davenport K."/>
            <person name="Daligault H."/>
            <person name="Erkkila T."/>
            <person name="Gu W."/>
            <person name="Munk A.C.C."/>
            <person name="Teshima H."/>
            <person name="Xu Y."/>
            <person name="Chain P."/>
            <person name="Chen A."/>
            <person name="Krypides N."/>
            <person name="Mavromatis K."/>
            <person name="Markowitz V."/>
            <person name="Szeto E."/>
            <person name="Ivanova N."/>
            <person name="Mikhailova N."/>
            <person name="Ovchinnikova G."/>
            <person name="Pagani I."/>
            <person name="Pati A."/>
            <person name="Goodwin L."/>
            <person name="Peters L."/>
            <person name="Pitluck S."/>
            <person name="Woyke T."/>
            <person name="Kerfeld C."/>
        </authorList>
    </citation>
    <scope>NUCLEOTIDE SEQUENCE [LARGE SCALE GENOMIC DNA]</scope>
    <source>
        <strain evidence="2 3">PCC 6304</strain>
    </source>
</reference>
<dbReference type="InterPro" id="IPR046648">
    <property type="entry name" value="DUF6760"/>
</dbReference>
<feature type="domain" description="DUF6760" evidence="1">
    <location>
        <begin position="2"/>
        <end position="41"/>
    </location>
</feature>
<organism evidence="2 3">
    <name type="scientific">Oscillatoria acuminata PCC 6304</name>
    <dbReference type="NCBI Taxonomy" id="56110"/>
    <lineage>
        <taxon>Bacteria</taxon>
        <taxon>Bacillati</taxon>
        <taxon>Cyanobacteriota</taxon>
        <taxon>Cyanophyceae</taxon>
        <taxon>Oscillatoriophycideae</taxon>
        <taxon>Oscillatoriales</taxon>
        <taxon>Oscillatoriaceae</taxon>
        <taxon>Oscillatoria</taxon>
    </lineage>
</organism>
<dbReference type="Proteomes" id="UP000010367">
    <property type="component" value="Chromosome"/>
</dbReference>
<keyword evidence="3" id="KW-1185">Reference proteome</keyword>
<dbReference type="AlphaFoldDB" id="K9TF83"/>
<gene>
    <name evidence="2" type="ORF">Oscil6304_1037</name>
</gene>
<dbReference type="HOGENOM" id="CLU_201963_0_0_3"/>
<proteinExistence type="predicted"/>
<evidence type="ECO:0000313" key="3">
    <source>
        <dbReference type="Proteomes" id="UP000010367"/>
    </source>
</evidence>
<evidence type="ECO:0000313" key="2">
    <source>
        <dbReference type="EMBL" id="AFY80766.1"/>
    </source>
</evidence>
<evidence type="ECO:0000259" key="1">
    <source>
        <dbReference type="Pfam" id="PF20546"/>
    </source>
</evidence>
<dbReference type="KEGG" id="oac:Oscil6304_1037"/>
<name>K9TF83_9CYAN</name>
<protein>
    <recommendedName>
        <fullName evidence="1">DUF6760 domain-containing protein</fullName>
    </recommendedName>
</protein>
<dbReference type="InParanoid" id="K9TF83"/>
<dbReference type="STRING" id="56110.Oscil6304_1037"/>
<dbReference type="Pfam" id="PF20546">
    <property type="entry name" value="DUF6760"/>
    <property type="match status" value="1"/>
</dbReference>